<dbReference type="Pfam" id="PF13304">
    <property type="entry name" value="AAA_21"/>
    <property type="match status" value="1"/>
</dbReference>
<reference evidence="18" key="1">
    <citation type="submission" date="2019-03" db="EMBL/GenBank/DDBJ databases">
        <title>Lake Tanganyika Metagenome-Assembled Genomes (MAGs).</title>
        <authorList>
            <person name="Tran P."/>
        </authorList>
    </citation>
    <scope>NUCLEOTIDE SEQUENCE</scope>
    <source>
        <strain evidence="18">K_DeepCast_65m_m2_066</strain>
    </source>
</reference>
<dbReference type="InterPro" id="IPR027417">
    <property type="entry name" value="P-loop_NTPase"/>
</dbReference>
<dbReference type="AlphaFoldDB" id="A0A938B4J1"/>
<organism evidence="18 19">
    <name type="scientific">Tectimicrobiota bacterium</name>
    <dbReference type="NCBI Taxonomy" id="2528274"/>
    <lineage>
        <taxon>Bacteria</taxon>
        <taxon>Pseudomonadati</taxon>
        <taxon>Nitrospinota/Tectimicrobiota group</taxon>
        <taxon>Candidatus Tectimicrobiota</taxon>
    </lineage>
</organism>
<dbReference type="Gene3D" id="1.10.8.280">
    <property type="entry name" value="ABC transporter ATPase domain-like"/>
    <property type="match status" value="1"/>
</dbReference>
<evidence type="ECO:0000256" key="6">
    <source>
        <dbReference type="ARBA" id="ARBA00022763"/>
    </source>
</evidence>
<evidence type="ECO:0000256" key="7">
    <source>
        <dbReference type="ARBA" id="ARBA00022769"/>
    </source>
</evidence>
<evidence type="ECO:0000256" key="3">
    <source>
        <dbReference type="ARBA" id="ARBA00022723"/>
    </source>
</evidence>
<dbReference type="GO" id="GO:0004518">
    <property type="term" value="F:nuclease activity"/>
    <property type="evidence" value="ECO:0007669"/>
    <property type="project" value="UniProtKB-KW"/>
</dbReference>
<accession>A0A938B4J1</accession>
<evidence type="ECO:0000256" key="9">
    <source>
        <dbReference type="ARBA" id="ARBA00022833"/>
    </source>
</evidence>
<keyword evidence="12" id="KW-0238">DNA-binding</keyword>
<dbReference type="GO" id="GO:0003677">
    <property type="term" value="F:DNA binding"/>
    <property type="evidence" value="ECO:0007669"/>
    <property type="project" value="UniProtKB-KW"/>
</dbReference>
<feature type="non-terminal residue" evidence="18">
    <location>
        <position position="1"/>
    </location>
</feature>
<evidence type="ECO:0000313" key="18">
    <source>
        <dbReference type="EMBL" id="MBM3226124.1"/>
    </source>
</evidence>
<gene>
    <name evidence="18" type="ORF">FJZ47_20340</name>
</gene>
<sequence length="903" mass="99248">PAMTLLLGEIVNRLQYLVDVGLEYLTLDRQSRTLSGGEVQRVNLTTALGSSLVNTLYILDEPSIGLHPRDSRRLVRILRHLKDNQNTIVVVEHDPEIMRESDRILDLGPGAGERGGEIVYCGAPAGILSTEQSLTGQYLAGTRAIPVPTQRRSACFDKTIVVRGATQNNLKNIDVTIPLGLLVCVTGVSGSGKSTLVHEVLYNHLQKARGAAVGIPGACQAIVGGHQVASVIMVDQSPVGRTPRANPVTYVKAYDHIRRLFAATPEAQARSFSASTFSFNTAGGRCETCQGSGFEKVEMQFLSDIFVACPECEGARFRPEVLEVRYRGQTITDILKLTVSEAVAFFDDTPPILQALRPLQDVGLDYIRLGQPLNTLSGGESQRLKLASHMSMSQGGPHLFIFDEPTTGLHFEDIHTLMQALQRLVAQGHSLLVIEHNMDVIKSADYLIDLGPEGGAAGGTVVACGTPEEVSQCAASYTGQFLRHYLSAGAAEVYQLAHPQTAEWLAPPAEHAITIRGARQHNLQNIDVHIPRDQLVVITGLSGSGKSTLAFDIVFAEGQRRYMESLSAYARQFLQPLSRPDVDIVRGVPPTVAIEQRVTRGGSKSTVATVTEIYHYLRLLYTRIGVQHCPQCDLQITSQTPEQILAHLHTTYADQEVTLLAPMVRGRKGFHKEVLAQAEKAGLAHVRVDGEIVALATQPTLDRYREHDIDFVIGTTQLTRRRRRELQTLVERAMHLGQGACAVLAPGYAEHLYSLTCFCPRCQLGFADLDPRLFSFNSRHGACPTCHGMGSTQDFDPQLLMPDPQLSLQQGALALYQGGPFQARHRERLCHEATTVLGMDMTQPFATMRERQRQAFWHGLSGRAGTFEGILPHCRRLLEGTRERVRTYLEQFMREVTCTACLA</sequence>
<keyword evidence="13" id="KW-0234">DNA repair</keyword>
<dbReference type="PANTHER" id="PTHR43152:SF3">
    <property type="entry name" value="UVRABC SYSTEM PROTEIN A"/>
    <property type="match status" value="1"/>
</dbReference>
<comment type="subcellular location">
    <subcellularLocation>
        <location evidence="1">Cytoplasm</location>
    </subcellularLocation>
</comment>
<dbReference type="GO" id="GO:0008270">
    <property type="term" value="F:zinc ion binding"/>
    <property type="evidence" value="ECO:0007669"/>
    <property type="project" value="UniProtKB-KW"/>
</dbReference>
<dbReference type="GO" id="GO:0005737">
    <property type="term" value="C:cytoplasm"/>
    <property type="evidence" value="ECO:0007669"/>
    <property type="project" value="UniProtKB-SubCell"/>
</dbReference>
<dbReference type="PANTHER" id="PTHR43152">
    <property type="entry name" value="UVRABC SYSTEM PROTEIN A"/>
    <property type="match status" value="1"/>
</dbReference>
<feature type="non-terminal residue" evidence="18">
    <location>
        <position position="903"/>
    </location>
</feature>
<comment type="similarity">
    <text evidence="14">Belongs to the ABC transporter superfamily. UvrA family.</text>
</comment>
<dbReference type="Proteomes" id="UP000712673">
    <property type="component" value="Unassembled WGS sequence"/>
</dbReference>
<dbReference type="InterPro" id="IPR003959">
    <property type="entry name" value="ATPase_AAA_core"/>
</dbReference>
<dbReference type="Gene3D" id="1.20.1580.10">
    <property type="entry name" value="ABC transporter ATPase like domain"/>
    <property type="match status" value="1"/>
</dbReference>
<dbReference type="EMBL" id="VGLS01000795">
    <property type="protein sequence ID" value="MBM3226124.1"/>
    <property type="molecule type" value="Genomic_DNA"/>
</dbReference>
<dbReference type="Pfam" id="PF17760">
    <property type="entry name" value="UvrA_inter"/>
    <property type="match status" value="1"/>
</dbReference>
<evidence type="ECO:0000256" key="5">
    <source>
        <dbReference type="ARBA" id="ARBA00022741"/>
    </source>
</evidence>
<keyword evidence="3" id="KW-0479">Metal-binding</keyword>
<evidence type="ECO:0000256" key="13">
    <source>
        <dbReference type="ARBA" id="ARBA00023204"/>
    </source>
</evidence>
<evidence type="ECO:0000256" key="12">
    <source>
        <dbReference type="ARBA" id="ARBA00023125"/>
    </source>
</evidence>
<name>A0A938B4J1_UNCTE</name>
<dbReference type="InterPro" id="IPR041102">
    <property type="entry name" value="UvrA_inter"/>
</dbReference>
<proteinExistence type="inferred from homology"/>
<dbReference type="Gene3D" id="3.40.50.300">
    <property type="entry name" value="P-loop containing nucleotide triphosphate hydrolases"/>
    <property type="match status" value="3"/>
</dbReference>
<evidence type="ECO:0000256" key="15">
    <source>
        <dbReference type="ARBA" id="ARBA00039316"/>
    </source>
</evidence>
<evidence type="ECO:0000256" key="8">
    <source>
        <dbReference type="ARBA" id="ARBA00022771"/>
    </source>
</evidence>
<dbReference type="GO" id="GO:0016887">
    <property type="term" value="F:ATP hydrolysis activity"/>
    <property type="evidence" value="ECO:0007669"/>
    <property type="project" value="InterPro"/>
</dbReference>
<comment type="caution">
    <text evidence="18">The sequence shown here is derived from an EMBL/GenBank/DDBJ whole genome shotgun (WGS) entry which is preliminary data.</text>
</comment>
<evidence type="ECO:0000259" key="17">
    <source>
        <dbReference type="PROSITE" id="PS50893"/>
    </source>
</evidence>
<evidence type="ECO:0000256" key="16">
    <source>
        <dbReference type="ARBA" id="ARBA00042156"/>
    </source>
</evidence>
<feature type="domain" description="ABC transporter" evidence="17">
    <location>
        <begin position="151"/>
        <end position="483"/>
    </location>
</feature>
<protein>
    <recommendedName>
        <fullName evidence="15">UvrABC system protein A</fullName>
    </recommendedName>
    <alternativeName>
        <fullName evidence="16">Excinuclease ABC subunit A</fullName>
    </alternativeName>
</protein>
<dbReference type="GO" id="GO:0005524">
    <property type="term" value="F:ATP binding"/>
    <property type="evidence" value="ECO:0007669"/>
    <property type="project" value="UniProtKB-KW"/>
</dbReference>
<keyword evidence="2" id="KW-0963">Cytoplasm</keyword>
<dbReference type="Gene3D" id="3.30.190.20">
    <property type="match status" value="1"/>
</dbReference>
<evidence type="ECO:0000256" key="10">
    <source>
        <dbReference type="ARBA" id="ARBA00022840"/>
    </source>
</evidence>
<keyword evidence="10 18" id="KW-0067">ATP-binding</keyword>
<evidence type="ECO:0000256" key="14">
    <source>
        <dbReference type="ARBA" id="ARBA00038000"/>
    </source>
</evidence>
<keyword evidence="5" id="KW-0547">Nucleotide-binding</keyword>
<keyword evidence="6" id="KW-0227">DNA damage</keyword>
<keyword evidence="9" id="KW-0862">Zinc</keyword>
<dbReference type="PROSITE" id="PS50893">
    <property type="entry name" value="ABC_TRANSPORTER_2"/>
    <property type="match status" value="1"/>
</dbReference>
<evidence type="ECO:0000256" key="4">
    <source>
        <dbReference type="ARBA" id="ARBA00022737"/>
    </source>
</evidence>
<evidence type="ECO:0000256" key="2">
    <source>
        <dbReference type="ARBA" id="ARBA00022490"/>
    </source>
</evidence>
<dbReference type="InterPro" id="IPR041552">
    <property type="entry name" value="UvrA_DNA-bd"/>
</dbReference>
<dbReference type="SUPFAM" id="SSF52540">
    <property type="entry name" value="P-loop containing nucleoside triphosphate hydrolases"/>
    <property type="match status" value="3"/>
</dbReference>
<keyword evidence="7" id="KW-0228">DNA excision</keyword>
<keyword evidence="4" id="KW-0677">Repeat</keyword>
<evidence type="ECO:0000256" key="11">
    <source>
        <dbReference type="ARBA" id="ARBA00022881"/>
    </source>
</evidence>
<dbReference type="GO" id="GO:0006281">
    <property type="term" value="P:DNA repair"/>
    <property type="evidence" value="ECO:0007669"/>
    <property type="project" value="UniProtKB-KW"/>
</dbReference>
<dbReference type="Pfam" id="PF17755">
    <property type="entry name" value="UvrA_DNA-bind"/>
    <property type="match status" value="1"/>
</dbReference>
<evidence type="ECO:0000256" key="1">
    <source>
        <dbReference type="ARBA" id="ARBA00004496"/>
    </source>
</evidence>
<keyword evidence="11" id="KW-0267">Excision nuclease</keyword>
<evidence type="ECO:0000313" key="19">
    <source>
        <dbReference type="Proteomes" id="UP000712673"/>
    </source>
</evidence>
<keyword evidence="8" id="KW-0863">Zinc-finger</keyword>
<dbReference type="InterPro" id="IPR003439">
    <property type="entry name" value="ABC_transporter-like_ATP-bd"/>
</dbReference>